<dbReference type="Pfam" id="PF20407">
    <property type="entry name" value="DUF1583_N"/>
    <property type="match status" value="1"/>
</dbReference>
<evidence type="ECO:0000259" key="2">
    <source>
        <dbReference type="Pfam" id="PF20407"/>
    </source>
</evidence>
<proteinExistence type="predicted"/>
<dbReference type="AlphaFoldDB" id="A0A9X2FI40"/>
<feature type="region of interest" description="Disordered" evidence="1">
    <location>
        <begin position="103"/>
        <end position="125"/>
    </location>
</feature>
<dbReference type="RefSeq" id="WP_252853653.1">
    <property type="nucleotide sequence ID" value="NZ_JAMXLR010000055.1"/>
</dbReference>
<evidence type="ECO:0000313" key="3">
    <source>
        <dbReference type="EMBL" id="MCO6045541.1"/>
    </source>
</evidence>
<accession>A0A9X2FI40</accession>
<protein>
    <submittedName>
        <fullName evidence="3">DUF1583 domain-containing protein</fullName>
    </submittedName>
</protein>
<organism evidence="3 4">
    <name type="scientific">Aeoliella straminimaris</name>
    <dbReference type="NCBI Taxonomy" id="2954799"/>
    <lineage>
        <taxon>Bacteria</taxon>
        <taxon>Pseudomonadati</taxon>
        <taxon>Planctomycetota</taxon>
        <taxon>Planctomycetia</taxon>
        <taxon>Pirellulales</taxon>
        <taxon>Lacipirellulaceae</taxon>
        <taxon>Aeoliella</taxon>
    </lineage>
</organism>
<dbReference type="EMBL" id="JAMXLR010000055">
    <property type="protein sequence ID" value="MCO6045541.1"/>
    <property type="molecule type" value="Genomic_DNA"/>
</dbReference>
<comment type="caution">
    <text evidence="3">The sequence shown here is derived from an EMBL/GenBank/DDBJ whole genome shotgun (WGS) entry which is preliminary data.</text>
</comment>
<feature type="domain" description="DUF1583" evidence="2">
    <location>
        <begin position="858"/>
        <end position="1001"/>
    </location>
</feature>
<dbReference type="Proteomes" id="UP001155241">
    <property type="component" value="Unassembled WGS sequence"/>
</dbReference>
<name>A0A9X2FI40_9BACT</name>
<dbReference type="Gene3D" id="2.60.120.560">
    <property type="entry name" value="Exo-inulinase, domain 1"/>
    <property type="match status" value="1"/>
</dbReference>
<gene>
    <name evidence="3" type="ORF">NG895_16640</name>
</gene>
<reference evidence="3" key="1">
    <citation type="submission" date="2022-06" db="EMBL/GenBank/DDBJ databases">
        <title>Aeoliella straminimaris, a novel planctomycete from sediments.</title>
        <authorList>
            <person name="Vitorino I.R."/>
            <person name="Lage O.M."/>
        </authorList>
    </citation>
    <scope>NUCLEOTIDE SEQUENCE</scope>
    <source>
        <strain evidence="3">ICT_H6.2</strain>
    </source>
</reference>
<evidence type="ECO:0000256" key="1">
    <source>
        <dbReference type="SAM" id="MobiDB-lite"/>
    </source>
</evidence>
<keyword evidence="4" id="KW-1185">Reference proteome</keyword>
<evidence type="ECO:0000313" key="4">
    <source>
        <dbReference type="Proteomes" id="UP001155241"/>
    </source>
</evidence>
<sequence length="1016" mass="112973">MNRQGSNTNRVPTGSMAALALVGMIAVGGLAPSSNGQVIRLNNGQSSSDKKSDHANRCLAAIDLAIMAARGGAIDVSTEAMRRACRQGPPVASINLGGILGSPQQNTVVRASPSSSNNPTDNAQQRLSKRLQELQEVWKEAEIDPATAYEVWKTIVFPPDRPNEGFSYSTLPPPSTSMSYGSVSIDVEKPPRGKSGAESLVYWARKADQLDDLNTTLDARRRLPGAADTVLLIDSVLASDDATSEEAAEEVCERMASQATSLVNSPNAELLIGSAWELVGKLGDDSPAARRLTDAVLREVRGKPRWGANEWFKYLVASNLKQSIESGEVERFEAAADLSMSYYDEIRAGNESYVTSREANLYSLAARRAFEKGHAKLGTACVRRLATFPTDNQYGGIDLRQLVDPGHEMMQGLLSLPHEERRGALGELSWTIPALGVHDCSHLVPTDEIPELFLESANGTDALPSHGVAGDHRICLTLIEWTLREQLAAGKEKEILEHIAELEDQKSDDADLARLMLLLAKDEPLQAGLLTEVQDGGDVRLRIPAMDADRAHHFDTEILQHALADPDLHEQAQKLVNERLKVAQDRLQGDEVAWLRRLKMQFDENRGSRTNTSLAHWVVSNDLHIGDLRDGRYPRSTWVEIEPGHWGHQTGPNLSYLLLRYPLEGDFAVTFRMKDAGWEEGAASLGGMVVEFLRHEGRLLFRGLSERGEEELKTDTMKADTMNQYRLDCQSGRMSLVVGDNAFETELGDYHASFPFLSMVCYSFRATSFDEVQITGDYQIPREVQLVSPLLVGWTAKFYRGLLPEVELSEGRSIVAKEVEHPRAQWRYEDGEICSVNFVEGGDMQGQDADSEPYKEKRREAVLQYMRPLCDGEKITLEFYYEPGKFHLTPTVGRIGMLLDAEEVALHWLTCNNVAWTGVAQDNRVIDPAAEQLAPPELQEGAWNEMQIELDGDTITLSINGKPVYRRTWEQGLDRRFGLFHDPTSYHVRVRNVKLSGNWPEKLPKDFFEQAKSDNL</sequence>
<dbReference type="InterPro" id="IPR046518">
    <property type="entry name" value="DUF1583_N"/>
</dbReference>